<gene>
    <name evidence="2" type="ORF">CspeluHIS016_0209700</name>
</gene>
<name>A0AAD3YBL6_9TREE</name>
<evidence type="ECO:0000313" key="3">
    <source>
        <dbReference type="Proteomes" id="UP001222932"/>
    </source>
</evidence>
<feature type="compositionally biased region" description="Pro residues" evidence="1">
    <location>
        <begin position="560"/>
        <end position="575"/>
    </location>
</feature>
<keyword evidence="3" id="KW-1185">Reference proteome</keyword>
<feature type="compositionally biased region" description="Low complexity" evidence="1">
    <location>
        <begin position="531"/>
        <end position="541"/>
    </location>
</feature>
<feature type="compositionally biased region" description="Low complexity" evidence="1">
    <location>
        <begin position="549"/>
        <end position="559"/>
    </location>
</feature>
<feature type="region of interest" description="Disordered" evidence="1">
    <location>
        <begin position="74"/>
        <end position="95"/>
    </location>
</feature>
<comment type="caution">
    <text evidence="2">The sequence shown here is derived from an EMBL/GenBank/DDBJ whole genome shotgun (WGS) entry which is preliminary data.</text>
</comment>
<dbReference type="AlphaFoldDB" id="A0AAD3YBL6"/>
<organism evidence="2 3">
    <name type="scientific">Cutaneotrichosporon spelunceum</name>
    <dbReference type="NCBI Taxonomy" id="1672016"/>
    <lineage>
        <taxon>Eukaryota</taxon>
        <taxon>Fungi</taxon>
        <taxon>Dikarya</taxon>
        <taxon>Basidiomycota</taxon>
        <taxon>Agaricomycotina</taxon>
        <taxon>Tremellomycetes</taxon>
        <taxon>Trichosporonales</taxon>
        <taxon>Trichosporonaceae</taxon>
        <taxon>Cutaneotrichosporon</taxon>
    </lineage>
</organism>
<feature type="region of interest" description="Disordered" evidence="1">
    <location>
        <begin position="221"/>
        <end position="251"/>
    </location>
</feature>
<feature type="region of interest" description="Disordered" evidence="1">
    <location>
        <begin position="531"/>
        <end position="592"/>
    </location>
</feature>
<reference evidence="2" key="2">
    <citation type="submission" date="2023-06" db="EMBL/GenBank/DDBJ databases">
        <authorList>
            <person name="Kobayashi Y."/>
            <person name="Kayamori A."/>
            <person name="Aoki K."/>
            <person name="Shiwa Y."/>
            <person name="Fujita N."/>
            <person name="Sugita T."/>
            <person name="Iwasaki W."/>
            <person name="Tanaka N."/>
            <person name="Takashima M."/>
        </authorList>
    </citation>
    <scope>NUCLEOTIDE SEQUENCE</scope>
    <source>
        <strain evidence="2">HIS016</strain>
    </source>
</reference>
<evidence type="ECO:0000256" key="1">
    <source>
        <dbReference type="SAM" id="MobiDB-lite"/>
    </source>
</evidence>
<feature type="region of interest" description="Disordered" evidence="1">
    <location>
        <begin position="1"/>
        <end position="22"/>
    </location>
</feature>
<dbReference type="Proteomes" id="UP001222932">
    <property type="component" value="Unassembled WGS sequence"/>
</dbReference>
<sequence>MTIVPSHNGPEMGPACGQSSRDMVAAAQYPAIDLARPPESQPLDNLSQTGGSYRWTTKRAKRVTLTIKPRLKRATSLPAETVTDTTPPPPSLPRSVSFNETVRYLVIERLPEWAPIGEDREYEGDQGTRDLRPVDHAGRYPSHIDVARLPEFAERRQGASERRANIRRLQFLQERKKLPDGDYQGCREARRNRSENKWSTSLIGNEMRHLLRASGSYTSDFQPIPFQEPEEDSEWVASSEGPGGTAPTRSPAEYASWVGYVPNNALDDSDSSDDEDPMEALAMFTSRDEIYMPVHPGLRVSAVPFSTFPLPAVNEASASSGSHHSFGSRAAETGYLSDASSSNENDNCQWGDGEAFFRLDNVAVDDGWVADDPIEDVFNDPLEIVFSNSASDRCSTSSGPSNTTAGNAAVGHGSNDSCAARTCTSCLKAQAAIWLASFKPEAPYSVGDDEQQLAAYTTQQEVDTTEAPTGGHAMTQIASVPSTPPPCPLWPSAAGPSSLLGAVAVATFTLASPVSSVSPAMSVGTTVSVSPATSVSRVSPPSSYPPTSSPVSATASGCPSPLPPPSRGLPAPPPSSSDVTESLLRTPHCPVQ</sequence>
<proteinExistence type="predicted"/>
<reference evidence="2" key="1">
    <citation type="journal article" date="2023" name="BMC Genomics">
        <title>Chromosome-level genome assemblies of Cutaneotrichosporon spp. (Trichosporonales, Basidiomycota) reveal imbalanced evolution between nucleotide sequences and chromosome synteny.</title>
        <authorList>
            <person name="Kobayashi Y."/>
            <person name="Kayamori A."/>
            <person name="Aoki K."/>
            <person name="Shiwa Y."/>
            <person name="Matsutani M."/>
            <person name="Fujita N."/>
            <person name="Sugita T."/>
            <person name="Iwasaki W."/>
            <person name="Tanaka N."/>
            <person name="Takashima M."/>
        </authorList>
    </citation>
    <scope>NUCLEOTIDE SEQUENCE</scope>
    <source>
        <strain evidence="2">HIS016</strain>
    </source>
</reference>
<evidence type="ECO:0000313" key="2">
    <source>
        <dbReference type="EMBL" id="GMK55914.1"/>
    </source>
</evidence>
<accession>A0AAD3YBL6</accession>
<dbReference type="EMBL" id="BTCM01000002">
    <property type="protein sequence ID" value="GMK55914.1"/>
    <property type="molecule type" value="Genomic_DNA"/>
</dbReference>
<protein>
    <submittedName>
        <fullName evidence="2">Uncharacterized protein</fullName>
    </submittedName>
</protein>